<dbReference type="InterPro" id="IPR008983">
    <property type="entry name" value="Tumour_necrosis_fac-like_dom"/>
</dbReference>
<evidence type="ECO:0000313" key="4">
    <source>
        <dbReference type="EMBL" id="KAG7476787.1"/>
    </source>
</evidence>
<keyword evidence="2" id="KW-0812">Transmembrane</keyword>
<gene>
    <name evidence="4" type="ORF">MATL_G00086530</name>
</gene>
<keyword evidence="2" id="KW-1133">Transmembrane helix</keyword>
<evidence type="ECO:0000256" key="2">
    <source>
        <dbReference type="SAM" id="Phobius"/>
    </source>
</evidence>
<name>A0A9D3Q2U3_MEGAT</name>
<dbReference type="GO" id="GO:0016020">
    <property type="term" value="C:membrane"/>
    <property type="evidence" value="ECO:0007669"/>
    <property type="project" value="InterPro"/>
</dbReference>
<accession>A0A9D3Q2U3</accession>
<feature type="transmembrane region" description="Helical" evidence="2">
    <location>
        <begin position="12"/>
        <end position="35"/>
    </location>
</feature>
<keyword evidence="2" id="KW-0472">Membrane</keyword>
<evidence type="ECO:0000259" key="3">
    <source>
        <dbReference type="Pfam" id="PF00229"/>
    </source>
</evidence>
<dbReference type="GO" id="GO:0005164">
    <property type="term" value="F:tumor necrosis factor receptor binding"/>
    <property type="evidence" value="ECO:0007669"/>
    <property type="project" value="InterPro"/>
</dbReference>
<protein>
    <recommendedName>
        <fullName evidence="3">THD domain-containing protein</fullName>
    </recommendedName>
</protein>
<evidence type="ECO:0000256" key="1">
    <source>
        <dbReference type="ARBA" id="ARBA00008670"/>
    </source>
</evidence>
<proteinExistence type="inferred from homology"/>
<dbReference type="Pfam" id="PF00229">
    <property type="entry name" value="TNF"/>
    <property type="match status" value="1"/>
</dbReference>
<dbReference type="Gene3D" id="2.60.120.40">
    <property type="match status" value="1"/>
</dbReference>
<dbReference type="GO" id="GO:0006955">
    <property type="term" value="P:immune response"/>
    <property type="evidence" value="ECO:0007669"/>
    <property type="project" value="InterPro"/>
</dbReference>
<reference evidence="4" key="1">
    <citation type="submission" date="2021-01" db="EMBL/GenBank/DDBJ databases">
        <authorList>
            <person name="Zahm M."/>
            <person name="Roques C."/>
            <person name="Cabau C."/>
            <person name="Klopp C."/>
            <person name="Donnadieu C."/>
            <person name="Jouanno E."/>
            <person name="Lampietro C."/>
            <person name="Louis A."/>
            <person name="Herpin A."/>
            <person name="Echchiki A."/>
            <person name="Berthelot C."/>
            <person name="Parey E."/>
            <person name="Roest-Crollius H."/>
            <person name="Braasch I."/>
            <person name="Postlethwait J."/>
            <person name="Bobe J."/>
            <person name="Montfort J."/>
            <person name="Bouchez O."/>
            <person name="Begum T."/>
            <person name="Mejri S."/>
            <person name="Adams A."/>
            <person name="Chen W.-J."/>
            <person name="Guiguen Y."/>
        </authorList>
    </citation>
    <scope>NUCLEOTIDE SEQUENCE</scope>
    <source>
        <strain evidence="4">YG-15Mar2019-1</strain>
        <tissue evidence="4">Brain</tissue>
    </source>
</reference>
<dbReference type="InterPro" id="IPR006052">
    <property type="entry name" value="TNF_dom"/>
</dbReference>
<feature type="domain" description="THD" evidence="3">
    <location>
        <begin position="97"/>
        <end position="211"/>
    </location>
</feature>
<keyword evidence="5" id="KW-1185">Reference proteome</keyword>
<dbReference type="Proteomes" id="UP001046870">
    <property type="component" value="Chromosome 6"/>
</dbReference>
<sequence>MKQDVSVTRLRLLLVGLALALVAVGGFLIGIFSAIKCGVKPGGPRAQLLNGTTMANIFRFQGSKACMFLAADGSRDEGMGQVQWVEEHPYPRNALLEENGRWIRVNESGSYLVFVQAVYKLNGCVSTQLGIKTVVKYAERTEEFSSIFETWRGTGGPCGEGEKGEEADVVLSHPVLLWMEKEDRLTVNATHRELMDYETRPISSFLTLFKYSD</sequence>
<comment type="similarity">
    <text evidence="1">Belongs to the tumor necrosis factor family.</text>
</comment>
<dbReference type="SUPFAM" id="SSF49842">
    <property type="entry name" value="TNF-like"/>
    <property type="match status" value="1"/>
</dbReference>
<evidence type="ECO:0000313" key="5">
    <source>
        <dbReference type="Proteomes" id="UP001046870"/>
    </source>
</evidence>
<organism evidence="4 5">
    <name type="scientific">Megalops atlanticus</name>
    <name type="common">Tarpon</name>
    <name type="synonym">Clupea gigantea</name>
    <dbReference type="NCBI Taxonomy" id="7932"/>
    <lineage>
        <taxon>Eukaryota</taxon>
        <taxon>Metazoa</taxon>
        <taxon>Chordata</taxon>
        <taxon>Craniata</taxon>
        <taxon>Vertebrata</taxon>
        <taxon>Euteleostomi</taxon>
        <taxon>Actinopterygii</taxon>
        <taxon>Neopterygii</taxon>
        <taxon>Teleostei</taxon>
        <taxon>Elopiformes</taxon>
        <taxon>Megalopidae</taxon>
        <taxon>Megalops</taxon>
    </lineage>
</organism>
<dbReference type="OrthoDB" id="8940744at2759"/>
<dbReference type="AlphaFoldDB" id="A0A9D3Q2U3"/>
<dbReference type="EMBL" id="JAFDVH010000006">
    <property type="protein sequence ID" value="KAG7476787.1"/>
    <property type="molecule type" value="Genomic_DNA"/>
</dbReference>
<comment type="caution">
    <text evidence="4">The sequence shown here is derived from an EMBL/GenBank/DDBJ whole genome shotgun (WGS) entry which is preliminary data.</text>
</comment>